<proteinExistence type="predicted"/>
<evidence type="ECO:0000313" key="2">
    <source>
        <dbReference type="EMBL" id="GAX80048.1"/>
    </source>
</evidence>
<evidence type="ECO:0000259" key="1">
    <source>
        <dbReference type="Pfam" id="PF23741"/>
    </source>
</evidence>
<reference evidence="2 3" key="1">
    <citation type="submission" date="2017-08" db="EMBL/GenBank/DDBJ databases">
        <title>Acidophilic green algal genome provides insights into adaptation to an acidic environment.</title>
        <authorList>
            <person name="Hirooka S."/>
            <person name="Hirose Y."/>
            <person name="Kanesaki Y."/>
            <person name="Higuchi S."/>
            <person name="Fujiwara T."/>
            <person name="Onuma R."/>
            <person name="Era A."/>
            <person name="Ohbayashi R."/>
            <person name="Uzuka A."/>
            <person name="Nozaki H."/>
            <person name="Yoshikawa H."/>
            <person name="Miyagishima S.Y."/>
        </authorList>
    </citation>
    <scope>NUCLEOTIDE SEQUENCE [LARGE SCALE GENOMIC DNA]</scope>
    <source>
        <strain evidence="2 3">NIES-2499</strain>
    </source>
</reference>
<dbReference type="Pfam" id="PF23741">
    <property type="entry name" value="DUF7164"/>
    <property type="match status" value="1"/>
</dbReference>
<feature type="domain" description="DUF7164" evidence="1">
    <location>
        <begin position="1"/>
        <end position="179"/>
    </location>
</feature>
<gene>
    <name evidence="2" type="ORF">CEUSTIGMA_g7487.t1</name>
</gene>
<comment type="caution">
    <text evidence="2">The sequence shown here is derived from an EMBL/GenBank/DDBJ whole genome shotgun (WGS) entry which is preliminary data.</text>
</comment>
<dbReference type="AlphaFoldDB" id="A0A250XAE1"/>
<organism evidence="2 3">
    <name type="scientific">Chlamydomonas eustigma</name>
    <dbReference type="NCBI Taxonomy" id="1157962"/>
    <lineage>
        <taxon>Eukaryota</taxon>
        <taxon>Viridiplantae</taxon>
        <taxon>Chlorophyta</taxon>
        <taxon>core chlorophytes</taxon>
        <taxon>Chlorophyceae</taxon>
        <taxon>CS clade</taxon>
        <taxon>Chlamydomonadales</taxon>
        <taxon>Chlamydomonadaceae</taxon>
        <taxon>Chlamydomonas</taxon>
    </lineage>
</organism>
<sequence length="207" mass="23652">MKSDFDAFLTPGFLSFKPDHVFFGIQEYGILPATQDRLKRVAKDLGFSHKGRHNLGPTWVGEPATIIAMANYTIPVMHHIITKEFEQLPGGGIAQKWYQGEGFPLWSAGMAAMYATEIVANHFVDRFESTYLMDMHGDSNLTTDEVLHIHCRHGDGDFNKYDFFKHHYEHVSVKDLDLRIVKDYATYLAVSSWRALNPRIQDSKSEL</sequence>
<dbReference type="Proteomes" id="UP000232323">
    <property type="component" value="Unassembled WGS sequence"/>
</dbReference>
<dbReference type="STRING" id="1157962.A0A250XAE1"/>
<keyword evidence="3" id="KW-1185">Reference proteome</keyword>
<dbReference type="InterPro" id="IPR055588">
    <property type="entry name" value="DUF7164"/>
</dbReference>
<name>A0A250XAE1_9CHLO</name>
<protein>
    <recommendedName>
        <fullName evidence="1">DUF7164 domain-containing protein</fullName>
    </recommendedName>
</protein>
<accession>A0A250XAE1</accession>
<evidence type="ECO:0000313" key="3">
    <source>
        <dbReference type="Proteomes" id="UP000232323"/>
    </source>
</evidence>
<dbReference type="EMBL" id="BEGY01000048">
    <property type="protein sequence ID" value="GAX80048.1"/>
    <property type="molecule type" value="Genomic_DNA"/>
</dbReference>
<dbReference type="OrthoDB" id="330499at2759"/>